<gene>
    <name evidence="1" type="ORF">DSO57_1037736</name>
</gene>
<dbReference type="Proteomes" id="UP001165960">
    <property type="component" value="Unassembled WGS sequence"/>
</dbReference>
<organism evidence="1 2">
    <name type="scientific">Entomophthora muscae</name>
    <dbReference type="NCBI Taxonomy" id="34485"/>
    <lineage>
        <taxon>Eukaryota</taxon>
        <taxon>Fungi</taxon>
        <taxon>Fungi incertae sedis</taxon>
        <taxon>Zoopagomycota</taxon>
        <taxon>Entomophthoromycotina</taxon>
        <taxon>Entomophthoromycetes</taxon>
        <taxon>Entomophthorales</taxon>
        <taxon>Entomophthoraceae</taxon>
        <taxon>Entomophthora</taxon>
    </lineage>
</organism>
<sequence>MGLMLLFLVEILVRISVAGLEYCKDIWSLLDILVVISCMSIDIAAVVKNNVRFIRYDSLFMSFRVWYSVYMTRQTFLYEEEQEEEALLEEEKLLKDYQDRVSYLRYNHTQMEDDLVHINALICQIEQARNKQDSSDMETHSLSWHAIVPHQASLRLKGFALRKPTPVPDK</sequence>
<reference evidence="1" key="1">
    <citation type="submission" date="2022-04" db="EMBL/GenBank/DDBJ databases">
        <title>Genome of the entomopathogenic fungus Entomophthora muscae.</title>
        <authorList>
            <person name="Elya C."/>
            <person name="Lovett B.R."/>
            <person name="Lee E."/>
            <person name="Macias A.M."/>
            <person name="Hajek A.E."/>
            <person name="De Bivort B.L."/>
            <person name="Kasson M.T."/>
            <person name="De Fine Licht H.H."/>
            <person name="Stajich J.E."/>
        </authorList>
    </citation>
    <scope>NUCLEOTIDE SEQUENCE</scope>
    <source>
        <strain evidence="1">Berkeley</strain>
    </source>
</reference>
<comment type="caution">
    <text evidence="1">The sequence shown here is derived from an EMBL/GenBank/DDBJ whole genome shotgun (WGS) entry which is preliminary data.</text>
</comment>
<dbReference type="EMBL" id="QTSX02001131">
    <property type="protein sequence ID" value="KAJ9083136.1"/>
    <property type="molecule type" value="Genomic_DNA"/>
</dbReference>
<proteinExistence type="predicted"/>
<evidence type="ECO:0000313" key="2">
    <source>
        <dbReference type="Proteomes" id="UP001165960"/>
    </source>
</evidence>
<evidence type="ECO:0000313" key="1">
    <source>
        <dbReference type="EMBL" id="KAJ9083136.1"/>
    </source>
</evidence>
<accession>A0ACC2U8R6</accession>
<keyword evidence="2" id="KW-1185">Reference proteome</keyword>
<name>A0ACC2U8R6_9FUNG</name>
<protein>
    <submittedName>
        <fullName evidence="1">Uncharacterized protein</fullName>
    </submittedName>
</protein>